<sequence length="178" mass="20797">MIHSCSFPNILYSRFDLQESSKLIPTENGIYFWWIKNLPEIVPLEDCIQIKEYYLVYSGISPDKKGKPNSKSTLKTRLRTHYFGNAEGSTLRRTLGILLAHQSGFPLRRVGSGKRMTFTHLGEQWLDHWMEENTRISWVLDPEPWVLEENMFKSVSLPLNLKGNEHVFKNTLSILRKE</sequence>
<comment type="caution">
    <text evidence="2">The sequence shown here is derived from an EMBL/GenBank/DDBJ whole genome shotgun (WGS) entry which is preliminary data.</text>
</comment>
<reference evidence="2 3" key="1">
    <citation type="submission" date="2016-10" db="EMBL/GenBank/DDBJ databases">
        <title>Genome of airborne Acinetobacter sp. 5-2Ac02 in the hospital environment: Species near to Acinetobacter towneri.</title>
        <authorList>
            <person name="Barbosa B."/>
            <person name="Fernandez-Garcia L."/>
            <person name="Gato E."/>
            <person name="Leao R."/>
            <person name="Albano R."/>
            <person name="Fernandez B."/>
            <person name="Fernandez-Cuenca F."/>
            <person name="Marques E."/>
            <person name="Tomas M."/>
        </authorList>
    </citation>
    <scope>NUCLEOTIDE SEQUENCE [LARGE SCALE GENOMIC DNA]</scope>
    <source>
        <strain evidence="2 3">5-2Ac02</strain>
    </source>
</reference>
<dbReference type="EMBL" id="MKQS01000042">
    <property type="protein sequence ID" value="OFE42517.1"/>
    <property type="molecule type" value="Genomic_DNA"/>
</dbReference>
<feature type="domain" description="GIY-YIG catalytic" evidence="1">
    <location>
        <begin position="29"/>
        <end position="177"/>
    </location>
</feature>
<protein>
    <recommendedName>
        <fullName evidence="1">GIY-YIG catalytic domain-containing protein</fullName>
    </recommendedName>
</protein>
<accession>A0A1E8DYV9</accession>
<name>A0A1E8DYV9_9GAMM</name>
<organism evidence="2 3">
    <name type="scientific">Acinetobacter towneri</name>
    <dbReference type="NCBI Taxonomy" id="202956"/>
    <lineage>
        <taxon>Bacteria</taxon>
        <taxon>Pseudomonadati</taxon>
        <taxon>Pseudomonadota</taxon>
        <taxon>Gammaproteobacteria</taxon>
        <taxon>Moraxellales</taxon>
        <taxon>Moraxellaceae</taxon>
        <taxon>Acinetobacter</taxon>
    </lineage>
</organism>
<dbReference type="Proteomes" id="UP000186931">
    <property type="component" value="Unassembled WGS sequence"/>
</dbReference>
<dbReference type="Pfam" id="PF20815">
    <property type="entry name" value="GIY_YIG_2"/>
    <property type="match status" value="1"/>
</dbReference>
<dbReference type="STRING" id="202956.BJN41_14015"/>
<gene>
    <name evidence="2" type="ORF">BJN41_14015</name>
</gene>
<dbReference type="AlphaFoldDB" id="A0A1E8DYV9"/>
<dbReference type="InterPro" id="IPR049311">
    <property type="entry name" value="GIY_YIG_cat"/>
</dbReference>
<evidence type="ECO:0000313" key="3">
    <source>
        <dbReference type="Proteomes" id="UP000186931"/>
    </source>
</evidence>
<proteinExistence type="predicted"/>
<evidence type="ECO:0000313" key="2">
    <source>
        <dbReference type="EMBL" id="OFE42517.1"/>
    </source>
</evidence>
<evidence type="ECO:0000259" key="1">
    <source>
        <dbReference type="Pfam" id="PF20815"/>
    </source>
</evidence>